<dbReference type="PROSITE" id="PS50126">
    <property type="entry name" value="S1"/>
    <property type="match status" value="5"/>
</dbReference>
<keyword evidence="3" id="KW-0694">RNA-binding</keyword>
<sequence>MSKIADDQNFNDEEENFAKLFKKELEKEETLEKGTIKEGLIVSINENDGYAMVSVGGKTEGRLALSEITDEKGQLLYQKNDPIIVHVSEKGEHPSVSYKKAISQQKIQAKIEKLGENYENAIIEGKIVGKNKGGYIVESQGVEYFLSRSHSSLKNDANHIGKRIKACIIRVDKENHSINISRKRFFEVNDKRQLEVSKELLEAKEPVLGVVRQITPFGIFVEAKGIEGLVHYSEISHKGPVNPEKYYKEGDEVYVKAIAYDAEKRRLSLSIKATIEDPWEEIQNKLKPGYAIKVVVSNIEHYGVFVDIGNDIEGFLHVSEISWDKNVSHPSHYLSVGQEIDVKIIDIDPKNRRLRVSLKQLTNRPFDVFESKHQVGDIVEGKVATLTDFGAFLNLGGVDGLLHNHDAFWDKDKKCKDHYKIGDAIKVKILKINKKDKKISLSAKHLVTSPTEEFAQKHKTDSVIQGKVVSIKDFGIFINADGIDVLIKNEDLNPLKKDEIKMGQEITCVVVAIEKSNNKVRASVHRLERKKEKEELQAFNTSNDKMTLGDILKEKL</sequence>
<feature type="domain" description="S1 motif" evidence="9">
    <location>
        <begin position="376"/>
        <end position="444"/>
    </location>
</feature>
<feature type="domain" description="S1 motif" evidence="9">
    <location>
        <begin position="289"/>
        <end position="359"/>
    </location>
</feature>
<dbReference type="GO" id="GO:0003729">
    <property type="term" value="F:mRNA binding"/>
    <property type="evidence" value="ECO:0007669"/>
    <property type="project" value="TreeGrafter"/>
</dbReference>
<evidence type="ECO:0000259" key="9">
    <source>
        <dbReference type="PROSITE" id="PS50126"/>
    </source>
</evidence>
<dbReference type="HOGENOM" id="CLU_015805_2_1_7"/>
<dbReference type="SUPFAM" id="SSF50249">
    <property type="entry name" value="Nucleic acid-binding proteins"/>
    <property type="match status" value="6"/>
</dbReference>
<feature type="domain" description="S1 motif" evidence="9">
    <location>
        <begin position="204"/>
        <end position="272"/>
    </location>
</feature>
<protein>
    <recommendedName>
        <fullName evidence="7">Small ribosomal subunit protein bS1</fullName>
    </recommendedName>
    <alternativeName>
        <fullName evidence="8">30S ribosomal protein S1</fullName>
    </alternativeName>
</protein>
<evidence type="ECO:0000256" key="4">
    <source>
        <dbReference type="ARBA" id="ARBA00022980"/>
    </source>
</evidence>
<name>A0A060PS90_HELPX</name>
<dbReference type="GO" id="GO:0006412">
    <property type="term" value="P:translation"/>
    <property type="evidence" value="ECO:0007669"/>
    <property type="project" value="InterPro"/>
</dbReference>
<evidence type="ECO:0000256" key="1">
    <source>
        <dbReference type="ARBA" id="ARBA00006767"/>
    </source>
</evidence>
<dbReference type="CDD" id="cd04465">
    <property type="entry name" value="S1_RPS1_repeat_ec2_hs2"/>
    <property type="match status" value="1"/>
</dbReference>
<keyword evidence="5" id="KW-0687">Ribonucleoprotein</keyword>
<dbReference type="GO" id="GO:0003735">
    <property type="term" value="F:structural constituent of ribosome"/>
    <property type="evidence" value="ECO:0007669"/>
    <property type="project" value="InterPro"/>
</dbReference>
<feature type="domain" description="S1 motif" evidence="9">
    <location>
        <begin position="120"/>
        <end position="183"/>
    </location>
</feature>
<accession>A0A060PS90</accession>
<dbReference type="EMBL" id="AP014523">
    <property type="protein sequence ID" value="BAO97053.1"/>
    <property type="molecule type" value="Genomic_DNA"/>
</dbReference>
<reference evidence="10 11" key="1">
    <citation type="submission" date="2013-11" db="EMBL/GenBank/DDBJ databases">
        <title>Estimation of Helicobacter pylori bacteriophage ecology using H. pylori isolates.</title>
        <authorList>
            <person name="Uchiyama J."/>
            <person name="Takemura-Uchiyama I."/>
            <person name="Ujihara T."/>
            <person name="Matsuzaki S."/>
        </authorList>
    </citation>
    <scope>NUCLEOTIDE SEQUENCE [LARGE SCALE GENOMIC DNA]</scope>
    <source>
        <strain evidence="10 11">NY40</strain>
    </source>
</reference>
<dbReference type="InterPro" id="IPR003029">
    <property type="entry name" value="S1_domain"/>
</dbReference>
<dbReference type="Pfam" id="PF00575">
    <property type="entry name" value="S1"/>
    <property type="match status" value="5"/>
</dbReference>
<dbReference type="FunFam" id="2.40.50.140:FF:000502">
    <property type="entry name" value="30S ribosomal protein S1"/>
    <property type="match status" value="1"/>
</dbReference>
<dbReference type="NCBIfam" id="NF004956">
    <property type="entry name" value="PRK06299.1-6"/>
    <property type="match status" value="1"/>
</dbReference>
<dbReference type="PRINTS" id="PR00681">
    <property type="entry name" value="RIBOSOMALS1"/>
</dbReference>
<dbReference type="Proteomes" id="UP000031662">
    <property type="component" value="Chromosome"/>
</dbReference>
<dbReference type="PANTHER" id="PTHR10724:SF7">
    <property type="entry name" value="SMALL RIBOSOMAL SUBUNIT PROTEIN BS1C"/>
    <property type="match status" value="1"/>
</dbReference>
<dbReference type="NCBIfam" id="TIGR00717">
    <property type="entry name" value="rpsA"/>
    <property type="match status" value="1"/>
</dbReference>
<evidence type="ECO:0000256" key="3">
    <source>
        <dbReference type="ARBA" id="ARBA00022884"/>
    </source>
</evidence>
<dbReference type="InterPro" id="IPR050437">
    <property type="entry name" value="Ribos_protein_bS1-like"/>
</dbReference>
<keyword evidence="2" id="KW-0677">Repeat</keyword>
<dbReference type="SMART" id="SM00316">
    <property type="entry name" value="S1"/>
    <property type="match status" value="6"/>
</dbReference>
<evidence type="ECO:0000256" key="7">
    <source>
        <dbReference type="ARBA" id="ARBA00035293"/>
    </source>
</evidence>
<dbReference type="RefSeq" id="WP_041049513.1">
    <property type="nucleotide sequence ID" value="NZ_AP014523.1"/>
</dbReference>
<gene>
    <name evidence="10" type="ORF">NY40_0018</name>
</gene>
<comment type="function">
    <text evidence="6">Binds mRNA; thus facilitating recognition of the initiation point. It is needed to translate mRNA with a short Shine-Dalgarno (SD) purine-rich sequence.</text>
</comment>
<dbReference type="InterPro" id="IPR012340">
    <property type="entry name" value="NA-bd_OB-fold"/>
</dbReference>
<evidence type="ECO:0000313" key="10">
    <source>
        <dbReference type="EMBL" id="BAO97053.1"/>
    </source>
</evidence>
<evidence type="ECO:0000313" key="11">
    <source>
        <dbReference type="Proteomes" id="UP000031662"/>
    </source>
</evidence>
<dbReference type="AlphaFoldDB" id="A0A060PS90"/>
<proteinExistence type="inferred from homology"/>
<evidence type="ECO:0000256" key="2">
    <source>
        <dbReference type="ARBA" id="ARBA00022737"/>
    </source>
</evidence>
<dbReference type="PANTHER" id="PTHR10724">
    <property type="entry name" value="30S RIBOSOMAL PROTEIN S1"/>
    <property type="match status" value="1"/>
</dbReference>
<evidence type="ECO:0000256" key="6">
    <source>
        <dbReference type="ARBA" id="ARBA00025604"/>
    </source>
</evidence>
<dbReference type="FunFam" id="2.40.50.140:FF:000103">
    <property type="entry name" value="protein RRP5 homolog"/>
    <property type="match status" value="1"/>
</dbReference>
<evidence type="ECO:0000256" key="8">
    <source>
        <dbReference type="ARBA" id="ARBA00035517"/>
    </source>
</evidence>
<organism evidence="10 11">
    <name type="scientific">Helicobacter pylori NY40</name>
    <dbReference type="NCBI Taxonomy" id="1426844"/>
    <lineage>
        <taxon>Bacteria</taxon>
        <taxon>Pseudomonadati</taxon>
        <taxon>Campylobacterota</taxon>
        <taxon>Epsilonproteobacteria</taxon>
        <taxon>Campylobacterales</taxon>
        <taxon>Helicobacteraceae</taxon>
        <taxon>Helicobacter</taxon>
    </lineage>
</organism>
<keyword evidence="4 10" id="KW-0689">Ribosomal protein</keyword>
<comment type="similarity">
    <text evidence="1">Belongs to the bacterial ribosomal protein bS1 family.</text>
</comment>
<dbReference type="InterPro" id="IPR035104">
    <property type="entry name" value="Ribosomal_protein_S1-like"/>
</dbReference>
<dbReference type="Gene3D" id="2.40.50.140">
    <property type="entry name" value="Nucleic acid-binding proteins"/>
    <property type="match status" value="6"/>
</dbReference>
<dbReference type="GO" id="GO:0022627">
    <property type="term" value="C:cytosolic small ribosomal subunit"/>
    <property type="evidence" value="ECO:0007669"/>
    <property type="project" value="TreeGrafter"/>
</dbReference>
<dbReference type="InterPro" id="IPR000110">
    <property type="entry name" value="Ribosomal_bS1"/>
</dbReference>
<feature type="domain" description="S1 motif" evidence="9">
    <location>
        <begin position="461"/>
        <end position="525"/>
    </location>
</feature>
<evidence type="ECO:0000256" key="5">
    <source>
        <dbReference type="ARBA" id="ARBA00023274"/>
    </source>
</evidence>